<name>A0A221S4F1_9VIRU</name>
<dbReference type="Pfam" id="PF00166">
    <property type="entry name" value="Cpn10"/>
    <property type="match status" value="1"/>
</dbReference>
<proteinExistence type="inferred from homology"/>
<reference evidence="3" key="1">
    <citation type="submission" date="2016-03" db="EMBL/GenBank/DDBJ databases">
        <title>Novel chaperonins are prevalent in the virioplankton and link to viral biology and ecology.</title>
        <authorList>
            <person name="Marine R.L."/>
            <person name="Nasko D.J."/>
            <person name="Polson S.W."/>
            <person name="Wommack K.E."/>
        </authorList>
    </citation>
    <scope>NUCLEOTIDE SEQUENCE</scope>
</reference>
<dbReference type="GO" id="GO:0051087">
    <property type="term" value="F:protein-folding chaperone binding"/>
    <property type="evidence" value="ECO:0007669"/>
    <property type="project" value="TreeGrafter"/>
</dbReference>
<dbReference type="InterPro" id="IPR037124">
    <property type="entry name" value="Chaperonin_GroES_sf"/>
</dbReference>
<dbReference type="GO" id="GO:0044183">
    <property type="term" value="F:protein folding chaperone"/>
    <property type="evidence" value="ECO:0007669"/>
    <property type="project" value="InterPro"/>
</dbReference>
<comment type="similarity">
    <text evidence="1">Belongs to the GroES chaperonin family.</text>
</comment>
<dbReference type="SUPFAM" id="SSF50129">
    <property type="entry name" value="GroES-like"/>
    <property type="match status" value="1"/>
</dbReference>
<dbReference type="Gene3D" id="2.30.33.40">
    <property type="entry name" value="GroES chaperonin"/>
    <property type="match status" value="1"/>
</dbReference>
<dbReference type="GO" id="GO:0005524">
    <property type="term" value="F:ATP binding"/>
    <property type="evidence" value="ECO:0007669"/>
    <property type="project" value="InterPro"/>
</dbReference>
<dbReference type="InterPro" id="IPR011032">
    <property type="entry name" value="GroES-like_sf"/>
</dbReference>
<dbReference type="EMBL" id="KU971158">
    <property type="protein sequence ID" value="ASN63752.1"/>
    <property type="molecule type" value="Genomic_DNA"/>
</dbReference>
<protein>
    <submittedName>
        <fullName evidence="3">Co-chaperonin GroES</fullName>
    </submittedName>
</protein>
<organism evidence="3">
    <name type="scientific">uncultured virus</name>
    <dbReference type="NCBI Taxonomy" id="340016"/>
    <lineage>
        <taxon>Viruses</taxon>
        <taxon>environmental samples</taxon>
    </lineage>
</organism>
<dbReference type="InterPro" id="IPR020818">
    <property type="entry name" value="Chaperonin_GroES"/>
</dbReference>
<dbReference type="PANTHER" id="PTHR10772">
    <property type="entry name" value="10 KDA HEAT SHOCK PROTEIN"/>
    <property type="match status" value="1"/>
</dbReference>
<dbReference type="PANTHER" id="PTHR10772:SF63">
    <property type="entry name" value="20 KDA CHAPERONIN, CHLOROPLASTIC"/>
    <property type="match status" value="1"/>
</dbReference>
<dbReference type="GO" id="GO:0051082">
    <property type="term" value="F:unfolded protein binding"/>
    <property type="evidence" value="ECO:0007669"/>
    <property type="project" value="TreeGrafter"/>
</dbReference>
<dbReference type="GO" id="GO:0046872">
    <property type="term" value="F:metal ion binding"/>
    <property type="evidence" value="ECO:0007669"/>
    <property type="project" value="TreeGrafter"/>
</dbReference>
<keyword evidence="2" id="KW-0143">Chaperone</keyword>
<evidence type="ECO:0000313" key="3">
    <source>
        <dbReference type="EMBL" id="ASN63752.1"/>
    </source>
</evidence>
<sequence length="125" mass="13809">MSNIVMNNDWHTDSDVADPKELPIPCGYRILIRPIAPIKKTKGGIILTDKAVEDQAYLNSKGRVVAMGNECYDKSKKPWCTIGDYVVYGRYAGSKIDVGGVKMLLLNDDEILAVLPNPDILTTKI</sequence>
<evidence type="ECO:0000256" key="1">
    <source>
        <dbReference type="ARBA" id="ARBA00006975"/>
    </source>
</evidence>
<dbReference type="CDD" id="cd00320">
    <property type="entry name" value="cpn10"/>
    <property type="match status" value="1"/>
</dbReference>
<dbReference type="SMART" id="SM00883">
    <property type="entry name" value="Cpn10"/>
    <property type="match status" value="1"/>
</dbReference>
<gene>
    <name evidence="3" type="primary">groES</name>
</gene>
<evidence type="ECO:0000256" key="2">
    <source>
        <dbReference type="ARBA" id="ARBA00023186"/>
    </source>
</evidence>
<accession>A0A221S4F1</accession>